<accession>A0A9P4LVM0</accession>
<dbReference type="Proteomes" id="UP000799776">
    <property type="component" value="Unassembled WGS sequence"/>
</dbReference>
<reference evidence="1" key="1">
    <citation type="journal article" date="2020" name="Stud. Mycol.">
        <title>101 Dothideomycetes genomes: a test case for predicting lifestyles and emergence of pathogens.</title>
        <authorList>
            <person name="Haridas S."/>
            <person name="Albert R."/>
            <person name="Binder M."/>
            <person name="Bloem J."/>
            <person name="Labutti K."/>
            <person name="Salamov A."/>
            <person name="Andreopoulos B."/>
            <person name="Baker S."/>
            <person name="Barry K."/>
            <person name="Bills G."/>
            <person name="Bluhm B."/>
            <person name="Cannon C."/>
            <person name="Castanera R."/>
            <person name="Culley D."/>
            <person name="Daum C."/>
            <person name="Ezra D."/>
            <person name="Gonzalez J."/>
            <person name="Henrissat B."/>
            <person name="Kuo A."/>
            <person name="Liang C."/>
            <person name="Lipzen A."/>
            <person name="Lutzoni F."/>
            <person name="Magnuson J."/>
            <person name="Mondo S."/>
            <person name="Nolan M."/>
            <person name="Ohm R."/>
            <person name="Pangilinan J."/>
            <person name="Park H.-J."/>
            <person name="Ramirez L."/>
            <person name="Alfaro M."/>
            <person name="Sun H."/>
            <person name="Tritt A."/>
            <person name="Yoshinaga Y."/>
            <person name="Zwiers L.-H."/>
            <person name="Turgeon B."/>
            <person name="Goodwin S."/>
            <person name="Spatafora J."/>
            <person name="Crous P."/>
            <person name="Grigoriev I."/>
        </authorList>
    </citation>
    <scope>NUCLEOTIDE SEQUENCE</scope>
    <source>
        <strain evidence="1">CBS 121410</strain>
    </source>
</reference>
<gene>
    <name evidence="1" type="ORF">K490DRAFT_58645</name>
</gene>
<dbReference type="EMBL" id="ML978730">
    <property type="protein sequence ID" value="KAF2085499.1"/>
    <property type="molecule type" value="Genomic_DNA"/>
</dbReference>
<organism evidence="1 2">
    <name type="scientific">Saccharata proteae CBS 121410</name>
    <dbReference type="NCBI Taxonomy" id="1314787"/>
    <lineage>
        <taxon>Eukaryota</taxon>
        <taxon>Fungi</taxon>
        <taxon>Dikarya</taxon>
        <taxon>Ascomycota</taxon>
        <taxon>Pezizomycotina</taxon>
        <taxon>Dothideomycetes</taxon>
        <taxon>Dothideomycetes incertae sedis</taxon>
        <taxon>Botryosphaeriales</taxon>
        <taxon>Saccharataceae</taxon>
        <taxon>Saccharata</taxon>
    </lineage>
</organism>
<sequence length="180" mass="20590">MIWTYRCTVKLDAAGLARSMVIRAEGLAGGRLVWTRRTASGRSFQPQAYRRTDNGLLVVPSRRLRVAIKPGRRARCKQPKRGQRGQIIPLDTLIEAVSKGRRGEWWPPSEWSHRARLLYIEALPQTVAESDGLFAGWDWHWYWCGRIGAPVEPLRAKLASERPFSRRKARTQRGSQRAST</sequence>
<dbReference type="AlphaFoldDB" id="A0A9P4LVM0"/>
<proteinExistence type="predicted"/>
<protein>
    <submittedName>
        <fullName evidence="1">Uncharacterized protein</fullName>
    </submittedName>
</protein>
<evidence type="ECO:0000313" key="2">
    <source>
        <dbReference type="Proteomes" id="UP000799776"/>
    </source>
</evidence>
<name>A0A9P4LVM0_9PEZI</name>
<keyword evidence="2" id="KW-1185">Reference proteome</keyword>
<comment type="caution">
    <text evidence="1">The sequence shown here is derived from an EMBL/GenBank/DDBJ whole genome shotgun (WGS) entry which is preliminary data.</text>
</comment>
<evidence type="ECO:0000313" key="1">
    <source>
        <dbReference type="EMBL" id="KAF2085499.1"/>
    </source>
</evidence>